<evidence type="ECO:0000313" key="3">
    <source>
        <dbReference type="EMBL" id="EIM56111.1"/>
    </source>
</evidence>
<dbReference type="InterPro" id="IPR013190">
    <property type="entry name" value="GH98_C"/>
</dbReference>
<dbReference type="GO" id="GO:0005975">
    <property type="term" value="P:carbohydrate metabolic process"/>
    <property type="evidence" value="ECO:0007669"/>
    <property type="project" value="InterPro"/>
</dbReference>
<dbReference type="InterPro" id="IPR013191">
    <property type="entry name" value="GH98_central"/>
</dbReference>
<feature type="compositionally biased region" description="Pro residues" evidence="1">
    <location>
        <begin position="963"/>
        <end position="977"/>
    </location>
</feature>
<dbReference type="PROSITE" id="PS51175">
    <property type="entry name" value="CBM6"/>
    <property type="match status" value="1"/>
</dbReference>
<dbReference type="InterPro" id="IPR008979">
    <property type="entry name" value="Galactose-bd-like_sf"/>
</dbReference>
<gene>
    <name evidence="3" type="ORF">EubceDRAFT1_0251</name>
</gene>
<dbReference type="AlphaFoldDB" id="I5AQN8"/>
<sequence>MKVFWKRVGTLLSAVFLAIAFVLGGSVGNAAAGIHGSRARGGTMENRLLAALSGTALTAEAAGGSSLRRPCSPEKPMLIVHIDTWNYADPAKIIRLIPEDIRPYCVFNVSMSINYDMNTHQWKMVKDGYRLAKSWLRTCADEGVWTMVQPASGGQCHFPDYPADYDFENTLFGEFFRDYPTFIGFNYSEQFWGFQSRDFPVTPMQRYQHFAGLLKLCHKYGGYLDINFCANYWSAGLNPIAMMKNCPEWKQACERYPENYILEEKYTQRGYIADTESQTLGCYLAGYCGNYGVRYDKTGWSDGDANGGGLESQDQYRQVTELPICMERFAFNGATVIDGPELVWADDFKETWGYNDAEGYHARDWAMYDQFRNVTLDFFRKMIDGTVHIPTRQEVINRTKYFIIQDIGSGNDNAKYCTKSDLFEGLYRMSGDGNLDKNYNPFKSTGRYPTIPTFTGLADKTAQSFKYVLKQSQLSSRWGSIQTKQNEMNREFASEHYGTCYAGRYQNTWVSYNPSKTGQVTGAVLNLKYNTCKSLDTKWEAYGSGVIREYSDHIDLYINNFDEQIQKSLRTDIFKIDGCKEQPAVSWKDRGYNQTKSQVSVSYADGSCTITVRHNGPVDLSVKCSGKESGRASDVRYNALQAPAQPPAYTGIRQYEGEFFDQKNIEGIVSNGCTTDVRNFYGQGYLKFGTKGNAAVKDTVRTQAAGKFQLALRYCTPTGHKCVDLWVNGQNTGALALQACANNGDWKEVTREVTLKKGDNKIEFRANAGLPGWLNVDCFTVSGDFIGQPVPTATPVPVPTAAPMNGKLIRSLRVFDSAHAGAWEIYEDFDDDAVLFGDRNIRVSNVPSELRGAEAIRTACDTKALTTDEAVFTAGDDCNVYVAVDSRVCLTDLKPAWLASWKKTDLTLTVFDGSVDRTLVVYLMRAAKGTEITLGTNSGYGGCMNYIVLAAKEAKSTVTPKPTATPKPTVTPRPTEAPKPTEKPSGKKVRYENLDLDGSFRP</sequence>
<evidence type="ECO:0000256" key="1">
    <source>
        <dbReference type="SAM" id="MobiDB-lite"/>
    </source>
</evidence>
<dbReference type="InterPro" id="IPR011071">
    <property type="entry name" value="Lyase_8-like_C"/>
</dbReference>
<dbReference type="Proteomes" id="UP000005753">
    <property type="component" value="Chromosome"/>
</dbReference>
<reference evidence="3 4" key="2">
    <citation type="submission" date="2012-02" db="EMBL/GenBank/DDBJ databases">
        <title>Improved High-Quality Draft sequence of Eubacterium cellulosolvens 6.</title>
        <authorList>
            <consortium name="US DOE Joint Genome Institute"/>
            <person name="Lucas S."/>
            <person name="Han J."/>
            <person name="Lapidus A."/>
            <person name="Cheng J.-F."/>
            <person name="Goodwin L."/>
            <person name="Pitluck S."/>
            <person name="Peters L."/>
            <person name="Mikhailova N."/>
            <person name="Gu W."/>
            <person name="Detter J.C."/>
            <person name="Han C."/>
            <person name="Tapia R."/>
            <person name="Land M."/>
            <person name="Hauser L."/>
            <person name="Kyrpides N."/>
            <person name="Ivanova N."/>
            <person name="Pagani I."/>
            <person name="Johnson E."/>
            <person name="Mukhopadhyay B."/>
            <person name="Anderson I."/>
            <person name="Woyke T."/>
        </authorList>
    </citation>
    <scope>NUCLEOTIDE SEQUENCE [LARGE SCALE GENOMIC DNA]</scope>
    <source>
        <strain evidence="3 4">6</strain>
    </source>
</reference>
<dbReference type="SUPFAM" id="SSF49785">
    <property type="entry name" value="Galactose-binding domain-like"/>
    <property type="match status" value="1"/>
</dbReference>
<dbReference type="Gene3D" id="2.60.220.10">
    <property type="entry name" value="Polysaccharide lyase family 8-like, C-terminal"/>
    <property type="match status" value="1"/>
</dbReference>
<dbReference type="GO" id="GO:0030246">
    <property type="term" value="F:carbohydrate binding"/>
    <property type="evidence" value="ECO:0007669"/>
    <property type="project" value="InterPro"/>
</dbReference>
<dbReference type="Gene3D" id="2.60.120.260">
    <property type="entry name" value="Galactose-binding domain-like"/>
    <property type="match status" value="1"/>
</dbReference>
<feature type="compositionally biased region" description="Basic and acidic residues" evidence="1">
    <location>
        <begin position="979"/>
        <end position="1002"/>
    </location>
</feature>
<dbReference type="eggNOG" id="COG0612">
    <property type="taxonomic scope" value="Bacteria"/>
</dbReference>
<feature type="region of interest" description="Disordered" evidence="1">
    <location>
        <begin position="956"/>
        <end position="1002"/>
    </location>
</feature>
<dbReference type="Pfam" id="PF08306">
    <property type="entry name" value="Glyco_hydro_98M"/>
    <property type="match status" value="1"/>
</dbReference>
<reference evidence="3 4" key="1">
    <citation type="submission" date="2010-08" db="EMBL/GenBank/DDBJ databases">
        <authorList>
            <consortium name="US DOE Joint Genome Institute (JGI-PGF)"/>
            <person name="Lucas S."/>
            <person name="Copeland A."/>
            <person name="Lapidus A."/>
            <person name="Cheng J.-F."/>
            <person name="Bruce D."/>
            <person name="Goodwin L."/>
            <person name="Pitluck S."/>
            <person name="Land M.L."/>
            <person name="Hauser L."/>
            <person name="Chang Y.-J."/>
            <person name="Anderson I.J."/>
            <person name="Johnson E."/>
            <person name="Mulhopadhyay B."/>
            <person name="Kyrpides N."/>
            <person name="Woyke T.J."/>
        </authorList>
    </citation>
    <scope>NUCLEOTIDE SEQUENCE [LARGE SCALE GENOMIC DNA]</scope>
    <source>
        <strain evidence="3 4">6</strain>
    </source>
</reference>
<evidence type="ECO:0000313" key="4">
    <source>
        <dbReference type="Proteomes" id="UP000005753"/>
    </source>
</evidence>
<keyword evidence="4" id="KW-1185">Reference proteome</keyword>
<organism evidence="3 4">
    <name type="scientific">Eubacterium cellulosolvens (strain ATCC 43171 / JCM 9499 / 6)</name>
    <name type="common">Cillobacterium cellulosolvens</name>
    <dbReference type="NCBI Taxonomy" id="633697"/>
    <lineage>
        <taxon>Bacteria</taxon>
        <taxon>Bacillati</taxon>
        <taxon>Bacillota</taxon>
        <taxon>Clostridia</taxon>
        <taxon>Eubacteriales</taxon>
        <taxon>Eubacteriaceae</taxon>
        <taxon>Eubacterium</taxon>
    </lineage>
</organism>
<dbReference type="GO" id="GO:0003824">
    <property type="term" value="F:catalytic activity"/>
    <property type="evidence" value="ECO:0007669"/>
    <property type="project" value="UniProtKB-ARBA"/>
</dbReference>
<dbReference type="eggNOG" id="COG4677">
    <property type="taxonomic scope" value="Bacteria"/>
</dbReference>
<dbReference type="Gene3D" id="3.20.20.80">
    <property type="entry name" value="Glycosidases"/>
    <property type="match status" value="1"/>
</dbReference>
<accession>I5AQN8</accession>
<dbReference type="HOGENOM" id="CLU_011118_0_0_9"/>
<dbReference type="STRING" id="633697.EubceDRAFT1_0251"/>
<evidence type="ECO:0000259" key="2">
    <source>
        <dbReference type="PROSITE" id="PS51175"/>
    </source>
</evidence>
<dbReference type="Pfam" id="PF16990">
    <property type="entry name" value="CBM_35"/>
    <property type="match status" value="1"/>
</dbReference>
<dbReference type="Pfam" id="PF08307">
    <property type="entry name" value="Glyco_hydro_98C"/>
    <property type="match status" value="1"/>
</dbReference>
<protein>
    <submittedName>
        <fullName evidence="3">CBM6-containing protein</fullName>
    </submittedName>
</protein>
<dbReference type="EMBL" id="CM001487">
    <property type="protein sequence ID" value="EIM56111.1"/>
    <property type="molecule type" value="Genomic_DNA"/>
</dbReference>
<proteinExistence type="predicted"/>
<dbReference type="InterPro" id="IPR005084">
    <property type="entry name" value="CBM6"/>
</dbReference>
<name>I5AQN8_EUBC6</name>
<feature type="domain" description="CBM6" evidence="2">
    <location>
        <begin position="653"/>
        <end position="782"/>
    </location>
</feature>